<dbReference type="SUPFAM" id="SSF55909">
    <property type="entry name" value="Pentein"/>
    <property type="match status" value="1"/>
</dbReference>
<dbReference type="GO" id="GO:0006525">
    <property type="term" value="P:arginine metabolic process"/>
    <property type="evidence" value="ECO:0007669"/>
    <property type="project" value="TreeGrafter"/>
</dbReference>
<dbReference type="AlphaFoldDB" id="A0A1W1HE67"/>
<accession>A0A1W1HE67</accession>
<keyword evidence="2 3" id="KW-0378">Hydrolase</keyword>
<dbReference type="InterPro" id="IPR033199">
    <property type="entry name" value="DDAH-like"/>
</dbReference>
<proteinExistence type="inferred from homology"/>
<evidence type="ECO:0000256" key="1">
    <source>
        <dbReference type="ARBA" id="ARBA00008532"/>
    </source>
</evidence>
<name>A0A1W1HE67_9BACT</name>
<dbReference type="Proteomes" id="UP000191931">
    <property type="component" value="Unassembled WGS sequence"/>
</dbReference>
<dbReference type="EC" id="3.5.3.18" evidence="3"/>
<dbReference type="PANTHER" id="PTHR12737">
    <property type="entry name" value="DIMETHYLARGININE DIMETHYLAMINOHYDROLASE"/>
    <property type="match status" value="1"/>
</dbReference>
<protein>
    <submittedName>
        <fullName evidence="3">N(G),N(G)-dimethylarginine dimethylaminohydrolase</fullName>
        <ecNumber evidence="3">3.5.3.18</ecNumber>
    </submittedName>
</protein>
<evidence type="ECO:0000313" key="3">
    <source>
        <dbReference type="EMBL" id="SLM30787.1"/>
    </source>
</evidence>
<keyword evidence="4" id="KW-1185">Reference proteome</keyword>
<dbReference type="PANTHER" id="PTHR12737:SF9">
    <property type="entry name" value="DIMETHYLARGININASE"/>
    <property type="match status" value="1"/>
</dbReference>
<dbReference type="GO" id="GO:0016597">
    <property type="term" value="F:amino acid binding"/>
    <property type="evidence" value="ECO:0007669"/>
    <property type="project" value="TreeGrafter"/>
</dbReference>
<dbReference type="Pfam" id="PF19420">
    <property type="entry name" value="DDAH_eukar"/>
    <property type="match status" value="1"/>
</dbReference>
<dbReference type="STRING" id="1246637.MTBBW1_2410005"/>
<evidence type="ECO:0000313" key="4">
    <source>
        <dbReference type="Proteomes" id="UP000191931"/>
    </source>
</evidence>
<evidence type="ECO:0000256" key="2">
    <source>
        <dbReference type="ARBA" id="ARBA00022801"/>
    </source>
</evidence>
<dbReference type="GO" id="GO:0000052">
    <property type="term" value="P:citrulline metabolic process"/>
    <property type="evidence" value="ECO:0007669"/>
    <property type="project" value="TreeGrafter"/>
</dbReference>
<comment type="similarity">
    <text evidence="1">Belongs to the DDAH family.</text>
</comment>
<dbReference type="EMBL" id="FWEV01000159">
    <property type="protein sequence ID" value="SLM30787.1"/>
    <property type="molecule type" value="Genomic_DNA"/>
</dbReference>
<gene>
    <name evidence="3" type="ORF">MTBBW1_2410005</name>
</gene>
<dbReference type="Gene3D" id="3.75.10.10">
    <property type="entry name" value="L-arginine/glycine Amidinotransferase, Chain A"/>
    <property type="match status" value="1"/>
</dbReference>
<dbReference type="GO" id="GO:0016403">
    <property type="term" value="F:dimethylargininase activity"/>
    <property type="evidence" value="ECO:0007669"/>
    <property type="project" value="UniProtKB-EC"/>
</dbReference>
<sequence length="245" mass="27204">MFTSAIVRTPGKSMINGITSADLGQPDYEKALHQHEQYIKALEKCGVQVTVLEADEAYPDSTFIEDVALLTKSCAIITNPGALSRQGETESIKPILKDYFKNIEEITSPGTVEAGDIMMVGEHFYIGISDRTNEDGAQQMIAHLEKYGMSGSMDKLETVLHLKTGVSYLENNNLVATGEFLEKEEFQSFNLIEIEEDETYAANCIWVNGTVIIPAGYPKAQRSISEKGYPVIELDVSEFENWMVD</sequence>
<dbReference type="GO" id="GO:0045429">
    <property type="term" value="P:positive regulation of nitric oxide biosynthetic process"/>
    <property type="evidence" value="ECO:0007669"/>
    <property type="project" value="TreeGrafter"/>
</dbReference>
<organism evidence="3 4">
    <name type="scientific">Desulfamplus magnetovallimortis</name>
    <dbReference type="NCBI Taxonomy" id="1246637"/>
    <lineage>
        <taxon>Bacteria</taxon>
        <taxon>Pseudomonadati</taxon>
        <taxon>Thermodesulfobacteriota</taxon>
        <taxon>Desulfobacteria</taxon>
        <taxon>Desulfobacterales</taxon>
        <taxon>Desulfobacteraceae</taxon>
        <taxon>Desulfamplus</taxon>
    </lineage>
</organism>
<reference evidence="3 4" key="1">
    <citation type="submission" date="2017-03" db="EMBL/GenBank/DDBJ databases">
        <authorList>
            <person name="Afonso C.L."/>
            <person name="Miller P.J."/>
            <person name="Scott M.A."/>
            <person name="Spackman E."/>
            <person name="Goraichik I."/>
            <person name="Dimitrov K.M."/>
            <person name="Suarez D.L."/>
            <person name="Swayne D.E."/>
        </authorList>
    </citation>
    <scope>NUCLEOTIDE SEQUENCE [LARGE SCALE GENOMIC DNA]</scope>
    <source>
        <strain evidence="3">PRJEB14757</strain>
    </source>
</reference>